<keyword evidence="3" id="KW-0732">Signal</keyword>
<feature type="region of interest" description="Disordered" evidence="2">
    <location>
        <begin position="240"/>
        <end position="265"/>
    </location>
</feature>
<keyword evidence="5" id="KW-1185">Reference proteome</keyword>
<reference evidence="4 5" key="1">
    <citation type="submission" date="2015-06" db="EMBL/GenBank/DDBJ databases">
        <title>Survival trade-offs in plant roots during colonization by closely related pathogenic and mutualistic fungi.</title>
        <authorList>
            <person name="Hacquard S."/>
            <person name="Kracher B."/>
            <person name="Hiruma K."/>
            <person name="Weinman A."/>
            <person name="Muench P."/>
            <person name="Garrido Oter R."/>
            <person name="Ver Loren van Themaat E."/>
            <person name="Dallerey J.-F."/>
            <person name="Damm U."/>
            <person name="Henrissat B."/>
            <person name="Lespinet O."/>
            <person name="Thon M."/>
            <person name="Kemen E."/>
            <person name="McHardy A.C."/>
            <person name="Schulze-Lefert P."/>
            <person name="O'Connell R.J."/>
        </authorList>
    </citation>
    <scope>NUCLEOTIDE SEQUENCE [LARGE SCALE GENOMIC DNA]</scope>
    <source>
        <strain evidence="4 5">MAFF 238704</strain>
    </source>
</reference>
<accession>A0A166R1X8</accession>
<feature type="signal peptide" evidence="3">
    <location>
        <begin position="1"/>
        <end position="21"/>
    </location>
</feature>
<protein>
    <recommendedName>
        <fullName evidence="6">Fungal N-terminal domain-containing protein</fullName>
    </recommendedName>
</protein>
<feature type="compositionally biased region" description="Polar residues" evidence="2">
    <location>
        <begin position="244"/>
        <end position="265"/>
    </location>
</feature>
<proteinExistence type="predicted"/>
<dbReference type="Proteomes" id="UP000076584">
    <property type="component" value="Unassembled WGS sequence"/>
</dbReference>
<name>A0A166R1X8_COLIC</name>
<dbReference type="EMBL" id="LFIW01002504">
    <property type="protein sequence ID" value="KZL68650.1"/>
    <property type="molecule type" value="Genomic_DNA"/>
</dbReference>
<sequence>MAELVGTIVGVVSLGLQVCSGINVYLDGIQGRKEDIASTTRRCKTTEVLLKETESLRERLAALASTNGTILQEHITAAKAELSLLENYLTKICTDSYSVSYCYVMAKIKEHEKKMLYPFRRDHLSLLDTRLERANKALQGALQLAGLEISFDSSESLRGMRTSFETLAHDLSETSLEIQTSIAELEKSTSLSRQKNMAIMDSTTQLNAMMNVLVSSGPVALVPRLLSKPDTLKRVCDEIEVRQSQRPGHQASSPTSDSGSVMKSSEQAISTYPELHCRCNCRRISHRRKREFGPAFVLAKNVIERVHLAGCPLAGFDVEMTRSWSAGISIRAFRKLVSTAVTLTMFSTSGAGGFGLSPSISYYNIRNQSPAFEAIKLLRHAFLLPSWNEDESIELVQRCIKTLQASFMAKTASPSDLDSSGATLLSRVTGFHTSSSIPHENAILDFLVKARVPRDRPDQYGMLYEGHPLEPIFRQDKKALLEMLNRDSSAPDLSAVGLFGVTALHRLIGWMEGLRIILDRFGKSIIQKHDLNAAPVLNIALSCSGHICSSPITAKCSKTCPCEDPVKLLLEVDNDCVRRAFTRPDDRWRIALAEASWRARDLAIEELKHRRQQLKELAISKLKPADIDRLALREPQVLDQHTGEVLKALQAAGNNVPARLLKNIVDQWSRTISIYSQIGYKPINDIHLAEALYSKGFHDVDLIDDRGLTPLCTAECLMFSAWLIDHSASLGKRIPGIVESTVAHYLFSQLGASMVCKNGKSSKLLKTVRTLPHYDSYLDECSCGCSSDGCHPYTVMWNEIMFPWSLHSRTRPFLIKITNHIYDRCVILEDEWEVPRSIKSICLRACTFNALQLRHTCCSLWGSYECDAWERTETFTKPEESEIQEIREEEVVELARLEALVLEFERKLDEANCSLAEFFQTHWVTKMDEVLGEMEVRALTEEDVKGARELGVGLQVEDTGERIEMEEDRSQLAYWYKRLEALIE</sequence>
<evidence type="ECO:0008006" key="6">
    <source>
        <dbReference type="Google" id="ProtNLM"/>
    </source>
</evidence>
<evidence type="ECO:0000256" key="1">
    <source>
        <dbReference type="SAM" id="Coils"/>
    </source>
</evidence>
<evidence type="ECO:0000313" key="5">
    <source>
        <dbReference type="Proteomes" id="UP000076584"/>
    </source>
</evidence>
<dbReference type="AlphaFoldDB" id="A0A166R1X8"/>
<comment type="caution">
    <text evidence="4">The sequence shown here is derived from an EMBL/GenBank/DDBJ whole genome shotgun (WGS) entry which is preliminary data.</text>
</comment>
<evidence type="ECO:0000256" key="3">
    <source>
        <dbReference type="SAM" id="SignalP"/>
    </source>
</evidence>
<evidence type="ECO:0000313" key="4">
    <source>
        <dbReference type="EMBL" id="KZL68650.1"/>
    </source>
</evidence>
<feature type="coiled-coil region" evidence="1">
    <location>
        <begin position="887"/>
        <end position="914"/>
    </location>
</feature>
<feature type="chain" id="PRO_5007878935" description="Fungal N-terminal domain-containing protein" evidence="3">
    <location>
        <begin position="22"/>
        <end position="984"/>
    </location>
</feature>
<gene>
    <name evidence="4" type="ORF">CI238_00076</name>
</gene>
<keyword evidence="1" id="KW-0175">Coiled coil</keyword>
<evidence type="ECO:0000256" key="2">
    <source>
        <dbReference type="SAM" id="MobiDB-lite"/>
    </source>
</evidence>
<organism evidence="4 5">
    <name type="scientific">Colletotrichum incanum</name>
    <name type="common">Soybean anthracnose fungus</name>
    <dbReference type="NCBI Taxonomy" id="1573173"/>
    <lineage>
        <taxon>Eukaryota</taxon>
        <taxon>Fungi</taxon>
        <taxon>Dikarya</taxon>
        <taxon>Ascomycota</taxon>
        <taxon>Pezizomycotina</taxon>
        <taxon>Sordariomycetes</taxon>
        <taxon>Hypocreomycetidae</taxon>
        <taxon>Glomerellales</taxon>
        <taxon>Glomerellaceae</taxon>
        <taxon>Colletotrichum</taxon>
        <taxon>Colletotrichum spaethianum species complex</taxon>
    </lineage>
</organism>